<evidence type="ECO:0000256" key="2">
    <source>
        <dbReference type="ARBA" id="ARBA00005466"/>
    </source>
</evidence>
<comment type="similarity">
    <text evidence="2">Belongs to the oxygen-dependent FAD-linked oxidoreductase family.</text>
</comment>
<feature type="signal peptide" evidence="6">
    <location>
        <begin position="1"/>
        <end position="24"/>
    </location>
</feature>
<organism evidence="8 9">
    <name type="scientific">Didymella pomorum</name>
    <dbReference type="NCBI Taxonomy" id="749634"/>
    <lineage>
        <taxon>Eukaryota</taxon>
        <taxon>Fungi</taxon>
        <taxon>Dikarya</taxon>
        <taxon>Ascomycota</taxon>
        <taxon>Pezizomycotina</taxon>
        <taxon>Dothideomycetes</taxon>
        <taxon>Pleosporomycetidae</taxon>
        <taxon>Pleosporales</taxon>
        <taxon>Pleosporineae</taxon>
        <taxon>Didymellaceae</taxon>
        <taxon>Didymella</taxon>
    </lineage>
</organism>
<evidence type="ECO:0000313" key="8">
    <source>
        <dbReference type="EMBL" id="KAJ4411412.1"/>
    </source>
</evidence>
<dbReference type="InterPro" id="IPR050416">
    <property type="entry name" value="FAD-linked_Oxidoreductase"/>
</dbReference>
<dbReference type="EMBL" id="JAPEVA010000005">
    <property type="protein sequence ID" value="KAJ4411412.1"/>
    <property type="molecule type" value="Genomic_DNA"/>
</dbReference>
<dbReference type="OrthoDB" id="407275at2759"/>
<dbReference type="InterPro" id="IPR016166">
    <property type="entry name" value="FAD-bd_PCMH"/>
</dbReference>
<feature type="domain" description="FAD-binding PCMH-type" evidence="7">
    <location>
        <begin position="62"/>
        <end position="232"/>
    </location>
</feature>
<dbReference type="GO" id="GO:0071949">
    <property type="term" value="F:FAD binding"/>
    <property type="evidence" value="ECO:0007669"/>
    <property type="project" value="InterPro"/>
</dbReference>
<feature type="chain" id="PRO_5040892025" description="FAD-binding PCMH-type domain-containing protein" evidence="6">
    <location>
        <begin position="25"/>
        <end position="504"/>
    </location>
</feature>
<protein>
    <recommendedName>
        <fullName evidence="7">FAD-binding PCMH-type domain-containing protein</fullName>
    </recommendedName>
</protein>
<reference evidence="8" key="1">
    <citation type="submission" date="2022-10" db="EMBL/GenBank/DDBJ databases">
        <title>Tapping the CABI collections for fungal endophytes: first genome assemblies for Collariella, Neodidymelliopsis, Ascochyta clinopodiicola, Didymella pomorum, Didymosphaeria variabile, Neocosmospora piperis and Neocucurbitaria cava.</title>
        <authorList>
            <person name="Hill R."/>
        </authorList>
    </citation>
    <scope>NUCLEOTIDE SEQUENCE</scope>
    <source>
        <strain evidence="8">IMI 355091</strain>
    </source>
</reference>
<dbReference type="InterPro" id="IPR016169">
    <property type="entry name" value="FAD-bd_PCMH_sub2"/>
</dbReference>
<dbReference type="Gene3D" id="3.30.465.10">
    <property type="match status" value="1"/>
</dbReference>
<keyword evidence="9" id="KW-1185">Reference proteome</keyword>
<evidence type="ECO:0000256" key="6">
    <source>
        <dbReference type="SAM" id="SignalP"/>
    </source>
</evidence>
<dbReference type="SUPFAM" id="SSF56176">
    <property type="entry name" value="FAD-binding/transporter-associated domain-like"/>
    <property type="match status" value="1"/>
</dbReference>
<dbReference type="AlphaFoldDB" id="A0A9W9DC95"/>
<evidence type="ECO:0000256" key="4">
    <source>
        <dbReference type="ARBA" id="ARBA00022827"/>
    </source>
</evidence>
<evidence type="ECO:0000259" key="7">
    <source>
        <dbReference type="PROSITE" id="PS51387"/>
    </source>
</evidence>
<comment type="caution">
    <text evidence="8">The sequence shown here is derived from an EMBL/GenBank/DDBJ whole genome shotgun (WGS) entry which is preliminary data.</text>
</comment>
<dbReference type="GO" id="GO:0016491">
    <property type="term" value="F:oxidoreductase activity"/>
    <property type="evidence" value="ECO:0007669"/>
    <property type="project" value="UniProtKB-KW"/>
</dbReference>
<dbReference type="PANTHER" id="PTHR42973:SF39">
    <property type="entry name" value="FAD-BINDING PCMH-TYPE DOMAIN-CONTAINING PROTEIN"/>
    <property type="match status" value="1"/>
</dbReference>
<keyword evidence="4" id="KW-0274">FAD</keyword>
<evidence type="ECO:0000256" key="5">
    <source>
        <dbReference type="ARBA" id="ARBA00023002"/>
    </source>
</evidence>
<accession>A0A9W9DC95</accession>
<dbReference type="InterPro" id="IPR006093">
    <property type="entry name" value="Oxy_OxRdtase_FAD_BS"/>
</dbReference>
<evidence type="ECO:0000256" key="1">
    <source>
        <dbReference type="ARBA" id="ARBA00001974"/>
    </source>
</evidence>
<evidence type="ECO:0000313" key="9">
    <source>
        <dbReference type="Proteomes" id="UP001140510"/>
    </source>
</evidence>
<keyword evidence="5" id="KW-0560">Oxidoreductase</keyword>
<dbReference type="Pfam" id="PF01565">
    <property type="entry name" value="FAD_binding_4"/>
    <property type="match status" value="1"/>
</dbReference>
<dbReference type="PROSITE" id="PS00862">
    <property type="entry name" value="OX2_COVAL_FAD"/>
    <property type="match status" value="1"/>
</dbReference>
<evidence type="ECO:0000256" key="3">
    <source>
        <dbReference type="ARBA" id="ARBA00022630"/>
    </source>
</evidence>
<dbReference type="InterPro" id="IPR012951">
    <property type="entry name" value="BBE"/>
</dbReference>
<dbReference type="PROSITE" id="PS51387">
    <property type="entry name" value="FAD_PCMH"/>
    <property type="match status" value="1"/>
</dbReference>
<dbReference type="PANTHER" id="PTHR42973">
    <property type="entry name" value="BINDING OXIDOREDUCTASE, PUTATIVE (AFU_ORTHOLOGUE AFUA_1G17690)-RELATED"/>
    <property type="match status" value="1"/>
</dbReference>
<dbReference type="Proteomes" id="UP001140510">
    <property type="component" value="Unassembled WGS sequence"/>
</dbReference>
<keyword evidence="6" id="KW-0732">Signal</keyword>
<dbReference type="InterPro" id="IPR036318">
    <property type="entry name" value="FAD-bd_PCMH-like_sf"/>
</dbReference>
<keyword evidence="3" id="KW-0285">Flavoprotein</keyword>
<gene>
    <name evidence="8" type="ORF">N0V91_001196</name>
</gene>
<proteinExistence type="inferred from homology"/>
<dbReference type="Pfam" id="PF08031">
    <property type="entry name" value="BBE"/>
    <property type="match status" value="1"/>
</dbReference>
<sequence length="504" mass="53288">MAPLNTYKHSLLGLLCLGPALALGQTSKAESIHACLSNGGVDASISTDDTWSNDTASFQFRLPRAPVSVAFPQDKNEVALALGCARNASVKVSVLGRGHSFQGYSFGSPGNLVIDMEAFTELGFDTTTNQLTYGGGSNVGPTAKFLWDNQKRHFPHVRGSHVGLVGSSFGGGYGTTSRFLGIPSDNLVSIEYMLYNGTIVTAKSGSDLLWAAQGAGANFGVVLSATTKTFELPRDGAVSYSLALGDVDADTASSALLAIQKWVLDEKAPDELSLRFSLADFSSAGFFYGPEADFDSIFAPLIESLKAVVPAVNLTKTAIPSFWDSEVAAVGAGMNLATGGSLGGRSSLVQSWTTTNKHPLNLKQAKSLLNSYHALNRTDLTGTGFLDLWGGISRDIADSDHAFAHGDNLWLIRVDGVASSGVWPSDGVAYMQNLLRPFESALKKSAPLRSFVNYVNSELSVKEWSSRLYGANFAKLQKVKAAVDPTGLFSGYGLAIPAARAGRS</sequence>
<name>A0A9W9DC95_9PLEO</name>
<comment type="cofactor">
    <cofactor evidence="1">
        <name>FAD</name>
        <dbReference type="ChEBI" id="CHEBI:57692"/>
    </cofactor>
</comment>
<dbReference type="InterPro" id="IPR006094">
    <property type="entry name" value="Oxid_FAD_bind_N"/>
</dbReference>
<dbReference type="Gene3D" id="3.40.462.20">
    <property type="match status" value="1"/>
</dbReference>